<comment type="subunit">
    <text evidence="7">Heterodimer of a catalytic subunit (MsrP) and a heme-binding subunit (MsrQ).</text>
</comment>
<dbReference type="EMBL" id="BAAAEW010000047">
    <property type="protein sequence ID" value="GAA0768239.1"/>
    <property type="molecule type" value="Genomic_DNA"/>
</dbReference>
<evidence type="ECO:0000313" key="10">
    <source>
        <dbReference type="Proteomes" id="UP001500279"/>
    </source>
</evidence>
<protein>
    <recommendedName>
        <fullName evidence="7">Protein-methionine-sulfoxide reductase heme-binding subunit MsrQ</fullName>
    </recommendedName>
    <alternativeName>
        <fullName evidence="7">Flavocytochrome MsrQ</fullName>
    </alternativeName>
</protein>
<evidence type="ECO:0000256" key="4">
    <source>
        <dbReference type="ARBA" id="ARBA00022989"/>
    </source>
</evidence>
<evidence type="ECO:0000256" key="6">
    <source>
        <dbReference type="ARBA" id="ARBA00023136"/>
    </source>
</evidence>
<feature type="transmembrane region" description="Helical" evidence="7">
    <location>
        <begin position="100"/>
        <end position="117"/>
    </location>
</feature>
<keyword evidence="2 7" id="KW-0813">Transport</keyword>
<keyword evidence="4 7" id="KW-1133">Transmembrane helix</keyword>
<reference evidence="9 10" key="1">
    <citation type="journal article" date="2019" name="Int. J. Syst. Evol. Microbiol.">
        <title>The Global Catalogue of Microorganisms (GCM) 10K type strain sequencing project: providing services to taxonomists for standard genome sequencing and annotation.</title>
        <authorList>
            <consortium name="The Broad Institute Genomics Platform"/>
            <consortium name="The Broad Institute Genome Sequencing Center for Infectious Disease"/>
            <person name="Wu L."/>
            <person name="Ma J."/>
        </authorList>
    </citation>
    <scope>NUCLEOTIDE SEQUENCE [LARGE SCALE GENOMIC DNA]</scope>
    <source>
        <strain evidence="9 10">JCM 15503</strain>
    </source>
</reference>
<feature type="transmembrane region" description="Helical" evidence="7">
    <location>
        <begin position="137"/>
        <end position="157"/>
    </location>
</feature>
<evidence type="ECO:0000256" key="5">
    <source>
        <dbReference type="ARBA" id="ARBA00023004"/>
    </source>
</evidence>
<dbReference type="HAMAP" id="MF_01207">
    <property type="entry name" value="MsrQ"/>
    <property type="match status" value="1"/>
</dbReference>
<evidence type="ECO:0000256" key="3">
    <source>
        <dbReference type="ARBA" id="ARBA00022692"/>
    </source>
</evidence>
<evidence type="ECO:0000313" key="9">
    <source>
        <dbReference type="EMBL" id="GAA0768239.1"/>
    </source>
</evidence>
<keyword evidence="7" id="KW-0288">FMN</keyword>
<feature type="transmembrane region" description="Helical" evidence="7">
    <location>
        <begin position="194"/>
        <end position="214"/>
    </location>
</feature>
<gene>
    <name evidence="7" type="primary">msrQ</name>
    <name evidence="9" type="ORF">GCM10009107_57900</name>
</gene>
<evidence type="ECO:0000259" key="8">
    <source>
        <dbReference type="Pfam" id="PF01794"/>
    </source>
</evidence>
<evidence type="ECO:0000256" key="2">
    <source>
        <dbReference type="ARBA" id="ARBA00022448"/>
    </source>
</evidence>
<keyword evidence="7" id="KW-0479">Metal-binding</keyword>
<comment type="caution">
    <text evidence="9">The sequence shown here is derived from an EMBL/GenBank/DDBJ whole genome shotgun (WGS) entry which is preliminary data.</text>
</comment>
<keyword evidence="7" id="KW-1003">Cell membrane</keyword>
<dbReference type="PANTHER" id="PTHR36964">
    <property type="entry name" value="PROTEIN-METHIONINE-SULFOXIDE REDUCTASE HEME-BINDING SUBUNIT MSRQ"/>
    <property type="match status" value="1"/>
</dbReference>
<comment type="function">
    <text evidence="7">Part of the MsrPQ system that repairs oxidized periplasmic proteins containing methionine sulfoxide residues (Met-O), using respiratory chain electrons. Thus protects these proteins from oxidative-stress damage caused by reactive species of oxygen and chlorine generated by the host defense mechanisms. MsrPQ is essential for the maintenance of envelope integrity under bleach stress, rescuing a wide series of structurally unrelated periplasmic proteins from methionine oxidation. MsrQ provides electrons for reduction to the reductase catalytic subunit MsrP, using the quinone pool of the respiratory chain.</text>
</comment>
<keyword evidence="5 7" id="KW-0408">Iron</keyword>
<keyword evidence="7" id="KW-0285">Flavoprotein</keyword>
<dbReference type="InterPro" id="IPR013130">
    <property type="entry name" value="Fe3_Rdtase_TM_dom"/>
</dbReference>
<feature type="domain" description="Ferric oxidoreductase" evidence="8">
    <location>
        <begin position="68"/>
        <end position="181"/>
    </location>
</feature>
<comment type="subcellular location">
    <subcellularLocation>
        <location evidence="7">Cell membrane</location>
        <topology evidence="7">Multi-pass membrane protein</topology>
    </subcellularLocation>
    <subcellularLocation>
        <location evidence="1">Membrane</location>
        <topology evidence="1">Multi-pass membrane protein</topology>
    </subcellularLocation>
</comment>
<dbReference type="InterPro" id="IPR022837">
    <property type="entry name" value="MsrQ-like"/>
</dbReference>
<organism evidence="9 10">
    <name type="scientific">Ideonella azotifigens</name>
    <dbReference type="NCBI Taxonomy" id="513160"/>
    <lineage>
        <taxon>Bacteria</taxon>
        <taxon>Pseudomonadati</taxon>
        <taxon>Pseudomonadota</taxon>
        <taxon>Betaproteobacteria</taxon>
        <taxon>Burkholderiales</taxon>
        <taxon>Sphaerotilaceae</taxon>
        <taxon>Ideonella</taxon>
    </lineage>
</organism>
<comment type="cofactor">
    <cofactor evidence="7">
        <name>FMN</name>
        <dbReference type="ChEBI" id="CHEBI:58210"/>
    </cofactor>
    <text evidence="7">Binds 1 FMN per subunit.</text>
</comment>
<evidence type="ECO:0000256" key="1">
    <source>
        <dbReference type="ARBA" id="ARBA00004141"/>
    </source>
</evidence>
<keyword evidence="7" id="KW-0349">Heme</keyword>
<feature type="transmembrane region" description="Helical" evidence="7">
    <location>
        <begin position="169"/>
        <end position="188"/>
    </location>
</feature>
<comment type="cofactor">
    <cofactor evidence="7">
        <name>heme b</name>
        <dbReference type="ChEBI" id="CHEBI:60344"/>
    </cofactor>
    <text evidence="7">Binds 1 heme b (iron(II)-protoporphyrin IX) group per subunit.</text>
</comment>
<dbReference type="PANTHER" id="PTHR36964:SF1">
    <property type="entry name" value="PROTEIN-METHIONINE-SULFOXIDE REDUCTASE HEME-BINDING SUBUNIT MSRQ"/>
    <property type="match status" value="1"/>
</dbReference>
<dbReference type="Pfam" id="PF01794">
    <property type="entry name" value="Ferric_reduct"/>
    <property type="match status" value="1"/>
</dbReference>
<keyword evidence="7" id="KW-0249">Electron transport</keyword>
<comment type="similarity">
    <text evidence="7">Belongs to the MsrQ family.</text>
</comment>
<keyword evidence="6 7" id="KW-0472">Membrane</keyword>
<dbReference type="RefSeq" id="WP_141291621.1">
    <property type="nucleotide sequence ID" value="NZ_BAAAEW010000047.1"/>
</dbReference>
<proteinExistence type="inferred from homology"/>
<accession>A0ABN1KJB7</accession>
<keyword evidence="10" id="KW-1185">Reference proteome</keyword>
<dbReference type="Proteomes" id="UP001500279">
    <property type="component" value="Unassembled WGS sequence"/>
</dbReference>
<feature type="transmembrane region" description="Helical" evidence="7">
    <location>
        <begin position="34"/>
        <end position="51"/>
    </location>
</feature>
<keyword evidence="3 7" id="KW-0812">Transmembrane</keyword>
<name>A0ABN1KJB7_9BURK</name>
<comment type="caution">
    <text evidence="7">Lacks conserved residue(s) required for the propagation of feature annotation.</text>
</comment>
<sequence>MAATGVSTAARRAPPKGLVPRLNGWLLHPVVKPLLWLLLAMPAGLLLWGAIQNQLGPNPTEALIRGLGDWTLRLLCVTLAITPLRQWTGLNSIVRWRRNLGVATFLYGTLHWLSYAWFDQNLDLQALLHDVAKRPFILVGTAAWLAMLPLALTSFNAAIKRLGGKRWQALHKTMYAIALGGLLHFFWLRASKHNFAEVAVYATVIFFLLGWRVWRWLRSRRPVMA</sequence>
<evidence type="ECO:0000256" key="7">
    <source>
        <dbReference type="HAMAP-Rule" id="MF_01207"/>
    </source>
</evidence>